<evidence type="ECO:0008006" key="4">
    <source>
        <dbReference type="Google" id="ProtNLM"/>
    </source>
</evidence>
<accession>A0ABQ2MKD1</accession>
<name>A0ABQ2MKD1_9ACTN</name>
<sequence>MGDIELRTFSLVKRSIAVGVTGLAVLAMTGTAHAAPSQGGAQARAAAPSCVKVKVDKGIISQTAYVTNRCSTTKRVKVRWSFAPDSGCNTLKPGQKFKTKRGLAAQFDGVPLC</sequence>
<feature type="chain" id="PRO_5045280473" description="Alpha amylase inhibitor" evidence="1">
    <location>
        <begin position="35"/>
        <end position="113"/>
    </location>
</feature>
<dbReference type="Gene3D" id="2.60.40.20">
    <property type="entry name" value="Alpha-amylase inhibitor"/>
    <property type="match status" value="1"/>
</dbReference>
<evidence type="ECO:0000256" key="1">
    <source>
        <dbReference type="SAM" id="SignalP"/>
    </source>
</evidence>
<evidence type="ECO:0000313" key="3">
    <source>
        <dbReference type="Proteomes" id="UP000656881"/>
    </source>
</evidence>
<gene>
    <name evidence="2" type="ORF">GCM10012286_59340</name>
</gene>
<dbReference type="Proteomes" id="UP000656881">
    <property type="component" value="Unassembled WGS sequence"/>
</dbReference>
<evidence type="ECO:0000313" key="2">
    <source>
        <dbReference type="EMBL" id="GGO53001.1"/>
    </source>
</evidence>
<dbReference type="SUPFAM" id="SSF49498">
    <property type="entry name" value="alpha-Amylase inhibitor tendamistat"/>
    <property type="match status" value="1"/>
</dbReference>
<keyword evidence="3" id="KW-1185">Reference proteome</keyword>
<proteinExistence type="predicted"/>
<feature type="signal peptide" evidence="1">
    <location>
        <begin position="1"/>
        <end position="34"/>
    </location>
</feature>
<dbReference type="InterPro" id="IPR036379">
    <property type="entry name" value="A-amylase_inhib_sf"/>
</dbReference>
<reference evidence="3" key="1">
    <citation type="journal article" date="2019" name="Int. J. Syst. Evol. Microbiol.">
        <title>The Global Catalogue of Microorganisms (GCM) 10K type strain sequencing project: providing services to taxonomists for standard genome sequencing and annotation.</title>
        <authorList>
            <consortium name="The Broad Institute Genomics Platform"/>
            <consortium name="The Broad Institute Genome Sequencing Center for Infectious Disease"/>
            <person name="Wu L."/>
            <person name="Ma J."/>
        </authorList>
    </citation>
    <scope>NUCLEOTIDE SEQUENCE [LARGE SCALE GENOMIC DNA]</scope>
    <source>
        <strain evidence="3">CGMCC 4.7349</strain>
    </source>
</reference>
<organism evidence="2 3">
    <name type="scientific">Streptomyces lasiicapitis</name>
    <dbReference type="NCBI Taxonomy" id="1923961"/>
    <lineage>
        <taxon>Bacteria</taxon>
        <taxon>Bacillati</taxon>
        <taxon>Actinomycetota</taxon>
        <taxon>Actinomycetes</taxon>
        <taxon>Kitasatosporales</taxon>
        <taxon>Streptomycetaceae</taxon>
        <taxon>Streptomyces</taxon>
    </lineage>
</organism>
<comment type="caution">
    <text evidence="2">The sequence shown here is derived from an EMBL/GenBank/DDBJ whole genome shotgun (WGS) entry which is preliminary data.</text>
</comment>
<keyword evidence="1" id="KW-0732">Signal</keyword>
<protein>
    <recommendedName>
        <fullName evidence="4">Alpha amylase inhibitor</fullName>
    </recommendedName>
</protein>
<dbReference type="EMBL" id="BMNG01000014">
    <property type="protein sequence ID" value="GGO53001.1"/>
    <property type="molecule type" value="Genomic_DNA"/>
</dbReference>